<name>A0A8J4FMB8_9CHLO</name>
<dbReference type="Gene3D" id="1.10.510.10">
    <property type="entry name" value="Transferase(Phosphotransferase) domain 1"/>
    <property type="match status" value="1"/>
</dbReference>
<feature type="region of interest" description="Disordered" evidence="3">
    <location>
        <begin position="1067"/>
        <end position="1099"/>
    </location>
</feature>
<gene>
    <name evidence="6" type="ORF">Vretifemale_10156</name>
</gene>
<dbReference type="SUPFAM" id="SSF81606">
    <property type="entry name" value="PP2C-like"/>
    <property type="match status" value="1"/>
</dbReference>
<dbReference type="InterPro" id="IPR001932">
    <property type="entry name" value="PPM-type_phosphatase-like_dom"/>
</dbReference>
<sequence>MQNEEEVQRIIAAGGRVQNPSSPGGTRRLMGDLEVSRAFGDLQYRNVGLSAKPDIVGPWRLRDGKRVTDCGSEAVRSGSPAGCVHAAAAGQMSGGEGGSVPLGRKVLQMGLAGQVTAYLLLASDGILEAMAPQDMCDHVYAQLTGAPEPSLASPPPPAIALGPVTASQQFPAAPPSLPAFARPTVTQTQSCGSPRLHPQAATPHPFDVKDGLPKCCDCELRPVAVADNEVEDPCAAETLLRPFHRRLDRRTVQDAATRLVQEALNRGSMDNLAAVVVQLPVLLISPSDSDDGGTSAYQALAQHRQAVDLTVLPSPGVEDRTPNVPVPVAAAAAASYSMCAPNATVESGASRVLSGSDSGSRGVGDDPGRGEHARAADLEGGDGPASRQIATWVTNEVPLAMAAATGTVQSQKALPPGERSLLSVQVRCKAIPVVSLPSPAAAVGTLESSHTSKGGGMERSSNPWNMLRSLHAMAASYHRQLLKWLRALFGIPSGPAASPRHGSGGATVAESWDAWGEAVAPYHAGLPRGGNDGAAKVVALVCTEGPRSLKVGVPAPLATSGSGSRAMAAGAAASPDAESTVDAAANGFCEARDVQQHARLAAGASENVRFGSGEEAVDDRGEEIVQASYGYVLAERIAPLPSSPDHLHASLPGGEALQPWRLSDFDGAATFVMPGLGGGGSASTGWLLDWLQSYWFSRPHDMTPTGVGTFVVPDTRVQLRCGDCDAPIEGSCSDGSSSSSSSSSCHALMSFGSTHSLLLEIAAVPLHLALFGGGDVETHLSAPDGGRGRFSAGAPTTYTIGGGRDVGYGDDAPVRNHPHGSDKQALPRDAGGGAVGLLPGDSPAIGRGADTREGVPVWERPMRPAKSQGGRESPALPYPEQGLFGVMTPPPLILTPADPGDGAGSSFGVPKHSGRTLLFEDGGEDLRHGNDDSSDGGVKVTNLPAAAGTSAAHSPALAGGPQLRFQPRAHGVRMADGALHLVTEEVSTAAAASASVAVTSSSAGPIASGGADKTGYGSSGWAIWGSGDGEALPHAYKLRERFGQGHFGEVWRAWRLDRFPLQDDATEEIVDGGPQGGGTSTQSSSCRQQSPVPEEATVGSAAAKAAAAAVAHGPPGFVLKRLRGSSGRDVLLSGLREAYFGDVLGRLRSSATVGAPGEDTSASWRSDRGYGHLVDFLESFEVVAEESEGAHKPPDVSHEETRRGPCDGGRAAGDDATCGSSDHDGDDGDDADRNNEDDDGVGCGDDGSGDCGGSSSASDSAQSSRSPPPPPPDLWLVFRDAGRSLHDLIYSPVGLHTVGEDEEPSATSDGSDRQQATGPAFQVLGPSPWWHAVRRHPCGNEYIRQLLRQLLVGLQAVHEANITHRDIKPENMMLAPMNHGSPQRGTTQSHVDGAAAGSEVPGMERATAATSCDVVYGGASATRHKPSTNSKASGENAQPPRAPPPSSAWQWLGATTFGTRVGGDAAEEEADSGGSPAGSTETDDAVAPVWLRLIDFGSGVDDYSIQHLYGSEGPTSDQLTLEYAPPEALFGRFWEGMKVMRPRAWAYDIWSVGVVWLELLMATPQVWQLPAATRALLEVRLALRGRPESERQLVFLLRGLMEWCIYPPQAPSTPSGPLLRGRKSRLLMSWSCTEEALLTLAKSRDPLGLGLEGPMALRLLLRLLHWDPASRPSARQALQHAFFTIKPGAWASFSCGETAVGEPGWC</sequence>
<dbReference type="Pfam" id="PF00481">
    <property type="entry name" value="PP2C"/>
    <property type="match status" value="1"/>
</dbReference>
<evidence type="ECO:0000256" key="3">
    <source>
        <dbReference type="SAM" id="MobiDB-lite"/>
    </source>
</evidence>
<feature type="region of interest" description="Disordered" evidence="3">
    <location>
        <begin position="350"/>
        <end position="386"/>
    </location>
</feature>
<dbReference type="Gene3D" id="3.60.40.10">
    <property type="entry name" value="PPM-type phosphatase domain"/>
    <property type="match status" value="1"/>
</dbReference>
<proteinExistence type="predicted"/>
<feature type="region of interest" description="Disordered" evidence="3">
    <location>
        <begin position="801"/>
        <end position="854"/>
    </location>
</feature>
<dbReference type="OrthoDB" id="10264738at2759"/>
<dbReference type="EMBL" id="BNCP01000020">
    <property type="protein sequence ID" value="GIL81023.1"/>
    <property type="molecule type" value="Genomic_DNA"/>
</dbReference>
<dbReference type="InterPro" id="IPR011009">
    <property type="entry name" value="Kinase-like_dom_sf"/>
</dbReference>
<feature type="compositionally biased region" description="Basic and acidic residues" evidence="3">
    <location>
        <begin position="363"/>
        <end position="377"/>
    </location>
</feature>
<dbReference type="PROSITE" id="PS50011">
    <property type="entry name" value="PROTEIN_KINASE_DOM"/>
    <property type="match status" value="1"/>
</dbReference>
<dbReference type="PROSITE" id="PS00108">
    <property type="entry name" value="PROTEIN_KINASE_ST"/>
    <property type="match status" value="1"/>
</dbReference>
<feature type="compositionally biased region" description="Low complexity" evidence="3">
    <location>
        <begin position="1253"/>
        <end position="1265"/>
    </location>
</feature>
<protein>
    <recommendedName>
        <fullName evidence="8">Protein kinase domain-containing protein</fullName>
    </recommendedName>
</protein>
<dbReference type="InterPro" id="IPR000719">
    <property type="entry name" value="Prot_kinase_dom"/>
</dbReference>
<feature type="region of interest" description="Disordered" evidence="3">
    <location>
        <begin position="1298"/>
        <end position="1323"/>
    </location>
</feature>
<feature type="compositionally biased region" description="Low complexity" evidence="3">
    <location>
        <begin position="1080"/>
        <end position="1091"/>
    </location>
</feature>
<dbReference type="Pfam" id="PF00069">
    <property type="entry name" value="Pkinase"/>
    <property type="match status" value="1"/>
</dbReference>
<feature type="compositionally biased region" description="Low complexity" evidence="3">
    <location>
        <begin position="350"/>
        <end position="360"/>
    </location>
</feature>
<feature type="compositionally biased region" description="Basic and acidic residues" evidence="3">
    <location>
        <begin position="1188"/>
        <end position="1205"/>
    </location>
</feature>
<organism evidence="6 7">
    <name type="scientific">Volvox reticuliferus</name>
    <dbReference type="NCBI Taxonomy" id="1737510"/>
    <lineage>
        <taxon>Eukaryota</taxon>
        <taxon>Viridiplantae</taxon>
        <taxon>Chlorophyta</taxon>
        <taxon>core chlorophytes</taxon>
        <taxon>Chlorophyceae</taxon>
        <taxon>CS clade</taxon>
        <taxon>Chlamydomonadales</taxon>
        <taxon>Volvocaceae</taxon>
        <taxon>Volvox</taxon>
    </lineage>
</organism>
<feature type="region of interest" description="Disordered" evidence="3">
    <location>
        <begin position="922"/>
        <end position="942"/>
    </location>
</feature>
<keyword evidence="1" id="KW-0547">Nucleotide-binding</keyword>
<feature type="compositionally biased region" description="Polar residues" evidence="3">
    <location>
        <begin position="1305"/>
        <end position="1317"/>
    </location>
</feature>
<keyword evidence="7" id="KW-1185">Reference proteome</keyword>
<feature type="region of interest" description="Disordered" evidence="3">
    <location>
        <begin position="1419"/>
        <end position="1450"/>
    </location>
</feature>
<feature type="compositionally biased region" description="Gly residues" evidence="3">
    <location>
        <begin position="1241"/>
        <end position="1252"/>
    </location>
</feature>
<evidence type="ECO:0000256" key="2">
    <source>
        <dbReference type="ARBA" id="ARBA00022840"/>
    </source>
</evidence>
<evidence type="ECO:0000259" key="5">
    <source>
        <dbReference type="PROSITE" id="PS51746"/>
    </source>
</evidence>
<feature type="domain" description="PPM-type phosphatase" evidence="5">
    <location>
        <begin position="1"/>
        <end position="279"/>
    </location>
</feature>
<dbReference type="Proteomes" id="UP000747110">
    <property type="component" value="Unassembled WGS sequence"/>
</dbReference>
<dbReference type="InterPro" id="IPR036457">
    <property type="entry name" value="PPM-type-like_dom_sf"/>
</dbReference>
<accession>A0A8J4FMB8</accession>
<evidence type="ECO:0000256" key="1">
    <source>
        <dbReference type="ARBA" id="ARBA00022741"/>
    </source>
</evidence>
<dbReference type="GO" id="GO:0004672">
    <property type="term" value="F:protein kinase activity"/>
    <property type="evidence" value="ECO:0007669"/>
    <property type="project" value="InterPro"/>
</dbReference>
<evidence type="ECO:0000313" key="6">
    <source>
        <dbReference type="EMBL" id="GIL81023.1"/>
    </source>
</evidence>
<feature type="compositionally biased region" description="Acidic residues" evidence="3">
    <location>
        <begin position="1224"/>
        <end position="1240"/>
    </location>
</feature>
<evidence type="ECO:0008006" key="8">
    <source>
        <dbReference type="Google" id="ProtNLM"/>
    </source>
</evidence>
<dbReference type="InterPro" id="IPR008271">
    <property type="entry name" value="Ser/Thr_kinase_AS"/>
</dbReference>
<reference evidence="6" key="1">
    <citation type="journal article" date="2021" name="Proc. Natl. Acad. Sci. U.S.A.">
        <title>Three genomes in the algal genus Volvox reveal the fate of a haploid sex-determining region after a transition to homothallism.</title>
        <authorList>
            <person name="Yamamoto K."/>
            <person name="Hamaji T."/>
            <person name="Kawai-Toyooka H."/>
            <person name="Matsuzaki R."/>
            <person name="Takahashi F."/>
            <person name="Nishimura Y."/>
            <person name="Kawachi M."/>
            <person name="Noguchi H."/>
            <person name="Minakuchi Y."/>
            <person name="Umen J.G."/>
            <person name="Toyoda A."/>
            <person name="Nozaki H."/>
        </authorList>
    </citation>
    <scope>NUCLEOTIDE SEQUENCE</scope>
    <source>
        <strain evidence="6">NIES-3786</strain>
    </source>
</reference>
<keyword evidence="2" id="KW-0067">ATP-binding</keyword>
<comment type="caution">
    <text evidence="6">The sequence shown here is derived from an EMBL/GenBank/DDBJ whole genome shotgun (WGS) entry which is preliminary data.</text>
</comment>
<feature type="region of interest" description="Disordered" evidence="3">
    <location>
        <begin position="1185"/>
        <end position="1274"/>
    </location>
</feature>
<dbReference type="SUPFAM" id="SSF56112">
    <property type="entry name" value="Protein kinase-like (PK-like)"/>
    <property type="match status" value="1"/>
</dbReference>
<dbReference type="PANTHER" id="PTHR24055">
    <property type="entry name" value="MITOGEN-ACTIVATED PROTEIN KINASE"/>
    <property type="match status" value="1"/>
</dbReference>
<dbReference type="SMART" id="SM00220">
    <property type="entry name" value="S_TKc"/>
    <property type="match status" value="1"/>
</dbReference>
<feature type="domain" description="Protein kinase" evidence="4">
    <location>
        <begin position="1036"/>
        <end position="1683"/>
    </location>
</feature>
<evidence type="ECO:0000259" key="4">
    <source>
        <dbReference type="PROSITE" id="PS50011"/>
    </source>
</evidence>
<evidence type="ECO:0000313" key="7">
    <source>
        <dbReference type="Proteomes" id="UP000747110"/>
    </source>
</evidence>
<dbReference type="InterPro" id="IPR050117">
    <property type="entry name" value="MAPK"/>
</dbReference>
<dbReference type="GO" id="GO:0005524">
    <property type="term" value="F:ATP binding"/>
    <property type="evidence" value="ECO:0007669"/>
    <property type="project" value="UniProtKB-KW"/>
</dbReference>
<feature type="compositionally biased region" description="Polar residues" evidence="3">
    <location>
        <begin position="1427"/>
        <end position="1436"/>
    </location>
</feature>
<dbReference type="PROSITE" id="PS51746">
    <property type="entry name" value="PPM_2"/>
    <property type="match status" value="1"/>
</dbReference>